<dbReference type="EMBL" id="JACHJD010000046">
    <property type="protein sequence ID" value="MBB5109904.1"/>
    <property type="molecule type" value="Genomic_DNA"/>
</dbReference>
<gene>
    <name evidence="1" type="ORF">FHS40_009034</name>
</gene>
<evidence type="ECO:0000313" key="1">
    <source>
        <dbReference type="EMBL" id="MBB5109904.1"/>
    </source>
</evidence>
<comment type="caution">
    <text evidence="1">The sequence shown here is derived from an EMBL/GenBank/DDBJ whole genome shotgun (WGS) entry which is preliminary data.</text>
</comment>
<organism evidence="1 2">
    <name type="scientific">Streptomyces spectabilis</name>
    <dbReference type="NCBI Taxonomy" id="68270"/>
    <lineage>
        <taxon>Bacteria</taxon>
        <taxon>Bacillati</taxon>
        <taxon>Actinomycetota</taxon>
        <taxon>Actinomycetes</taxon>
        <taxon>Kitasatosporales</taxon>
        <taxon>Streptomycetaceae</taxon>
        <taxon>Streptomyces</taxon>
    </lineage>
</organism>
<proteinExistence type="predicted"/>
<reference evidence="1 2" key="1">
    <citation type="submission" date="2020-08" db="EMBL/GenBank/DDBJ databases">
        <title>Genomic Encyclopedia of Type Strains, Phase III (KMG-III): the genomes of soil and plant-associated and newly described type strains.</title>
        <authorList>
            <person name="Whitman W."/>
        </authorList>
    </citation>
    <scope>NUCLEOTIDE SEQUENCE [LARGE SCALE GENOMIC DNA]</scope>
    <source>
        <strain evidence="1 2">CECT 3146</strain>
    </source>
</reference>
<keyword evidence="2" id="KW-1185">Reference proteome</keyword>
<name>A0A7W8F072_STRST</name>
<sequence>MASSGRFWKRWADTGSPPWLTWILMGDLLRGAAADRMVRELEGADLSRLRDIEPQVLSKLVAWGLRCRADRDLRIAFSGD</sequence>
<dbReference type="Proteomes" id="UP000549009">
    <property type="component" value="Unassembled WGS sequence"/>
</dbReference>
<accession>A0A7W8F072</accession>
<evidence type="ECO:0000313" key="2">
    <source>
        <dbReference type="Proteomes" id="UP000549009"/>
    </source>
</evidence>
<dbReference type="AlphaFoldDB" id="A0A7W8F072"/>
<protein>
    <submittedName>
        <fullName evidence="1">Uncharacterized protein</fullName>
    </submittedName>
</protein>